<keyword evidence="1" id="KW-0812">Transmembrane</keyword>
<evidence type="ECO:0000313" key="2">
    <source>
        <dbReference type="EMBL" id="OQV24400.1"/>
    </source>
</evidence>
<comment type="caution">
    <text evidence="2">The sequence shown here is derived from an EMBL/GenBank/DDBJ whole genome shotgun (WGS) entry which is preliminary data.</text>
</comment>
<protein>
    <recommendedName>
        <fullName evidence="4">MARVEL domain-containing protein</fullName>
    </recommendedName>
</protein>
<keyword evidence="1" id="KW-0472">Membrane</keyword>
<dbReference type="Proteomes" id="UP000192578">
    <property type="component" value="Unassembled WGS sequence"/>
</dbReference>
<evidence type="ECO:0000256" key="1">
    <source>
        <dbReference type="SAM" id="Phobius"/>
    </source>
</evidence>
<dbReference type="OrthoDB" id="10635220at2759"/>
<feature type="transmembrane region" description="Helical" evidence="1">
    <location>
        <begin position="21"/>
        <end position="42"/>
    </location>
</feature>
<keyword evidence="1" id="KW-1133">Transmembrane helix</keyword>
<feature type="transmembrane region" description="Helical" evidence="1">
    <location>
        <begin position="87"/>
        <end position="111"/>
    </location>
</feature>
<dbReference type="EMBL" id="MTYJ01000007">
    <property type="protein sequence ID" value="OQV24400.1"/>
    <property type="molecule type" value="Genomic_DNA"/>
</dbReference>
<gene>
    <name evidence="2" type="ORF">BV898_01935</name>
</gene>
<evidence type="ECO:0008006" key="4">
    <source>
        <dbReference type="Google" id="ProtNLM"/>
    </source>
</evidence>
<feature type="transmembrane region" description="Helical" evidence="1">
    <location>
        <begin position="54"/>
        <end position="75"/>
    </location>
</feature>
<name>A0A1W0XAG8_HYPEX</name>
<accession>A0A1W0XAG8</accession>
<keyword evidence="3" id="KW-1185">Reference proteome</keyword>
<dbReference type="AlphaFoldDB" id="A0A1W0XAG8"/>
<proteinExistence type="predicted"/>
<evidence type="ECO:0000313" key="3">
    <source>
        <dbReference type="Proteomes" id="UP000192578"/>
    </source>
</evidence>
<feature type="transmembrane region" description="Helical" evidence="1">
    <location>
        <begin position="157"/>
        <end position="186"/>
    </location>
</feature>
<organism evidence="2 3">
    <name type="scientific">Hypsibius exemplaris</name>
    <name type="common">Freshwater tardigrade</name>
    <dbReference type="NCBI Taxonomy" id="2072580"/>
    <lineage>
        <taxon>Eukaryota</taxon>
        <taxon>Metazoa</taxon>
        <taxon>Ecdysozoa</taxon>
        <taxon>Tardigrada</taxon>
        <taxon>Eutardigrada</taxon>
        <taxon>Parachela</taxon>
        <taxon>Hypsibioidea</taxon>
        <taxon>Hypsibiidae</taxon>
        <taxon>Hypsibius</taxon>
    </lineage>
</organism>
<sequence>MHPYRNLLSVEQDILSRRQITALQVITSLEVVFGSAIVGMEFTANLFSVSESDIFSTVLGIWAGFLTILTGVSAYTNSRISARLHPIHATLLAVSHIFSAAFAAVSTLGVFGLRCVMLRGGGGGGSFQSSIHNGTSSPLSAASPGELFTLPSVWTTATWLECVLIVLYVVNFMVLGFSFGLSAAVLQSVRQAKFCEASMPDADEPEMLFEATTTTTSATGSAPIFHVENKKEKTQVITDIEAAVDGFYRRLEEVPDDDGEI</sequence>
<reference evidence="3" key="1">
    <citation type="submission" date="2017-01" db="EMBL/GenBank/DDBJ databases">
        <title>Comparative genomics of anhydrobiosis in the tardigrade Hypsibius dujardini.</title>
        <authorList>
            <person name="Yoshida Y."/>
            <person name="Koutsovoulos G."/>
            <person name="Laetsch D."/>
            <person name="Stevens L."/>
            <person name="Kumar S."/>
            <person name="Horikawa D."/>
            <person name="Ishino K."/>
            <person name="Komine S."/>
            <person name="Tomita M."/>
            <person name="Blaxter M."/>
            <person name="Arakawa K."/>
        </authorList>
    </citation>
    <scope>NUCLEOTIDE SEQUENCE [LARGE SCALE GENOMIC DNA]</scope>
    <source>
        <strain evidence="3">Z151</strain>
    </source>
</reference>